<dbReference type="RefSeq" id="WP_167190574.1">
    <property type="nucleotide sequence ID" value="NZ_JAASQL010000006.1"/>
</dbReference>
<dbReference type="Pfam" id="PF01047">
    <property type="entry name" value="MarR"/>
    <property type="match status" value="1"/>
</dbReference>
<keyword evidence="6" id="KW-1185">Reference proteome</keyword>
<comment type="caution">
    <text evidence="5">The sequence shown here is derived from an EMBL/GenBank/DDBJ whole genome shotgun (WGS) entry which is preliminary data.</text>
</comment>
<dbReference type="SMART" id="SM00347">
    <property type="entry name" value="HTH_MARR"/>
    <property type="match status" value="1"/>
</dbReference>
<keyword evidence="1" id="KW-0805">Transcription regulation</keyword>
<dbReference type="EMBL" id="JAASQL010000006">
    <property type="protein sequence ID" value="NIJ46445.1"/>
    <property type="molecule type" value="Genomic_DNA"/>
</dbReference>
<dbReference type="InterPro" id="IPR036390">
    <property type="entry name" value="WH_DNA-bd_sf"/>
</dbReference>
<dbReference type="PANTHER" id="PTHR42756">
    <property type="entry name" value="TRANSCRIPTIONAL REGULATOR, MARR"/>
    <property type="match status" value="1"/>
</dbReference>
<keyword evidence="2 5" id="KW-0238">DNA-binding</keyword>
<reference evidence="5 6" key="1">
    <citation type="submission" date="2020-03" db="EMBL/GenBank/DDBJ databases">
        <title>Genomic Encyclopedia of Type Strains, Phase IV (KMG-IV): sequencing the most valuable type-strain genomes for metagenomic binning, comparative biology and taxonomic classification.</title>
        <authorList>
            <person name="Goeker M."/>
        </authorList>
    </citation>
    <scope>NUCLEOTIDE SEQUENCE [LARGE SCALE GENOMIC DNA]</scope>
    <source>
        <strain evidence="5 6">DSM 101599</strain>
    </source>
</reference>
<dbReference type="InterPro" id="IPR000835">
    <property type="entry name" value="HTH_MarR-typ"/>
</dbReference>
<proteinExistence type="predicted"/>
<dbReference type="PANTHER" id="PTHR42756:SF1">
    <property type="entry name" value="TRANSCRIPTIONAL REPRESSOR OF EMRAB OPERON"/>
    <property type="match status" value="1"/>
</dbReference>
<evidence type="ECO:0000256" key="1">
    <source>
        <dbReference type="ARBA" id="ARBA00023015"/>
    </source>
</evidence>
<dbReference type="SUPFAM" id="SSF46785">
    <property type="entry name" value="Winged helix' DNA-binding domain"/>
    <property type="match status" value="1"/>
</dbReference>
<dbReference type="InterPro" id="IPR036388">
    <property type="entry name" value="WH-like_DNA-bd_sf"/>
</dbReference>
<evidence type="ECO:0000256" key="3">
    <source>
        <dbReference type="ARBA" id="ARBA00023163"/>
    </source>
</evidence>
<dbReference type="GO" id="GO:0003677">
    <property type="term" value="F:DNA binding"/>
    <property type="evidence" value="ECO:0007669"/>
    <property type="project" value="UniProtKB-KW"/>
</dbReference>
<dbReference type="PROSITE" id="PS50995">
    <property type="entry name" value="HTH_MARR_2"/>
    <property type="match status" value="1"/>
</dbReference>
<evidence type="ECO:0000313" key="6">
    <source>
        <dbReference type="Proteomes" id="UP000745859"/>
    </source>
</evidence>
<dbReference type="PRINTS" id="PR00598">
    <property type="entry name" value="HTHMARR"/>
</dbReference>
<dbReference type="Gene3D" id="1.10.10.10">
    <property type="entry name" value="Winged helix-like DNA-binding domain superfamily/Winged helix DNA-binding domain"/>
    <property type="match status" value="1"/>
</dbReference>
<feature type="domain" description="HTH marR-type" evidence="4">
    <location>
        <begin position="1"/>
        <end position="135"/>
    </location>
</feature>
<gene>
    <name evidence="5" type="ORF">FHR24_002932</name>
</gene>
<evidence type="ECO:0000259" key="4">
    <source>
        <dbReference type="PROSITE" id="PS50995"/>
    </source>
</evidence>
<organism evidence="5 6">
    <name type="scientific">Wenyingzhuangia heitensis</name>
    <dbReference type="NCBI Taxonomy" id="1487859"/>
    <lineage>
        <taxon>Bacteria</taxon>
        <taxon>Pseudomonadati</taxon>
        <taxon>Bacteroidota</taxon>
        <taxon>Flavobacteriia</taxon>
        <taxon>Flavobacteriales</taxon>
        <taxon>Flavobacteriaceae</taxon>
        <taxon>Wenyingzhuangia</taxon>
    </lineage>
</organism>
<sequence length="143" mass="16593">MKTTPFDYLFRSTWQSINKMYNEEALKRNSVMTIGFVLICIDYKDGTPSTLLGPKMGIEATSLSRTLKRMEELALIYREKNPEDGRSVLIKLTDKGKEQREISKQLVVKFNKTVEENLTAKQIETFKVITETIHELIDKKLIF</sequence>
<dbReference type="Proteomes" id="UP000745859">
    <property type="component" value="Unassembled WGS sequence"/>
</dbReference>
<accession>A0ABX0UEZ4</accession>
<evidence type="ECO:0000256" key="2">
    <source>
        <dbReference type="ARBA" id="ARBA00023125"/>
    </source>
</evidence>
<name>A0ABX0UEZ4_9FLAO</name>
<evidence type="ECO:0000313" key="5">
    <source>
        <dbReference type="EMBL" id="NIJ46445.1"/>
    </source>
</evidence>
<keyword evidence="3" id="KW-0804">Transcription</keyword>
<protein>
    <submittedName>
        <fullName evidence="5">DNA-binding MarR family transcriptional regulator</fullName>
    </submittedName>
</protein>